<proteinExistence type="predicted"/>
<dbReference type="RefSeq" id="WP_086285145.1">
    <property type="nucleotide sequence ID" value="NZ_NGMO01000003.1"/>
</dbReference>
<comment type="caution">
    <text evidence="2">The sequence shown here is derived from an EMBL/GenBank/DDBJ whole genome shotgun (WGS) entry which is preliminary data.</text>
</comment>
<dbReference type="InterPro" id="IPR021361">
    <property type="entry name" value="Tad2-like_dom"/>
</dbReference>
<organism evidence="2 3">
    <name type="scientific">Candidatus Enterococcus wittei</name>
    <dbReference type="NCBI Taxonomy" id="1987383"/>
    <lineage>
        <taxon>Bacteria</taxon>
        <taxon>Bacillati</taxon>
        <taxon>Bacillota</taxon>
        <taxon>Bacilli</taxon>
        <taxon>Lactobacillales</taxon>
        <taxon>Enterococcaceae</taxon>
        <taxon>Enterococcus</taxon>
    </lineage>
</organism>
<sequence>MNIKEAIDIALPKGTAISRKKWQKEERMLWVIPTNTSACMILLSNAEPIEQKLLLGWQPTAEDLQADDWGTY</sequence>
<evidence type="ECO:0000313" key="2">
    <source>
        <dbReference type="EMBL" id="OTP10400.1"/>
    </source>
</evidence>
<accession>A0A242JYV6</accession>
<dbReference type="Pfam" id="PF11195">
    <property type="entry name" value="Tad2-like"/>
    <property type="match status" value="1"/>
</dbReference>
<dbReference type="EMBL" id="NGMO01000003">
    <property type="protein sequence ID" value="OTP10400.1"/>
    <property type="molecule type" value="Genomic_DNA"/>
</dbReference>
<protein>
    <recommendedName>
        <fullName evidence="1">Thoeris anti-defense 2-like domain-containing protein</fullName>
    </recommendedName>
</protein>
<dbReference type="Proteomes" id="UP000194933">
    <property type="component" value="Unassembled WGS sequence"/>
</dbReference>
<evidence type="ECO:0000259" key="1">
    <source>
        <dbReference type="Pfam" id="PF11195"/>
    </source>
</evidence>
<name>A0A242JYV6_9ENTE</name>
<evidence type="ECO:0000313" key="3">
    <source>
        <dbReference type="Proteomes" id="UP000194933"/>
    </source>
</evidence>
<dbReference type="AlphaFoldDB" id="A0A242JYV6"/>
<keyword evidence="3" id="KW-1185">Reference proteome</keyword>
<feature type="domain" description="Thoeris anti-defense 2-like" evidence="1">
    <location>
        <begin position="1"/>
        <end position="70"/>
    </location>
</feature>
<gene>
    <name evidence="2" type="ORF">A5844_002100</name>
</gene>
<reference evidence="2 3" key="1">
    <citation type="submission" date="2017-05" db="EMBL/GenBank/DDBJ databases">
        <title>The Genome Sequence of Enterococcus sp. 10A9_DIV0425.</title>
        <authorList>
            <consortium name="The Broad Institute Genomics Platform"/>
            <consortium name="The Broad Institute Genomic Center for Infectious Diseases"/>
            <person name="Earl A."/>
            <person name="Manson A."/>
            <person name="Schwartman J."/>
            <person name="Gilmore M."/>
            <person name="Abouelleil A."/>
            <person name="Cao P."/>
            <person name="Chapman S."/>
            <person name="Cusick C."/>
            <person name="Shea T."/>
            <person name="Young S."/>
            <person name="Neafsey D."/>
            <person name="Nusbaum C."/>
            <person name="Birren B."/>
        </authorList>
    </citation>
    <scope>NUCLEOTIDE SEQUENCE [LARGE SCALE GENOMIC DNA]</scope>
    <source>
        <strain evidence="2 3">10A9_DIV0425</strain>
    </source>
</reference>